<dbReference type="PANTHER" id="PTHR47064:SF2">
    <property type="entry name" value="SMP-30_GLUCONOLACTONASE_LRE-LIKE REGION DOMAIN-CONTAINING PROTEIN-RELATED"/>
    <property type="match status" value="1"/>
</dbReference>
<evidence type="ECO:0000259" key="2">
    <source>
        <dbReference type="Pfam" id="PF08450"/>
    </source>
</evidence>
<dbReference type="InterPro" id="IPR013658">
    <property type="entry name" value="SGL"/>
</dbReference>
<sequence length="257" mass="27960">MHSCPLGTQYTTPALPNRKSHNKSYTWTPNTKVIVEENGKDINFNSPNDIAVAPDHAIWFTDPTYGSIQGFRPNPPKAPNSIYRIDPETKEVKRVVDLGGDKDGKGCKPNGLCFSGDGKTLYFTDTMLDDRSIYGIPLNKKGDDVAPGAEPEHVVRVLPADPESDNAIPDGLKWVDGLLVTSCGPNLAFIDPVKKQRLGDFELGDHFESVTNFALSADGDLLAVVGGGTVAILGRKYDKPRLPAFPKAEVDMRPARN</sequence>
<evidence type="ECO:0000256" key="1">
    <source>
        <dbReference type="SAM" id="MobiDB-lite"/>
    </source>
</evidence>
<proteinExistence type="predicted"/>
<dbReference type="PANTHER" id="PTHR47064">
    <property type="entry name" value="PUTATIVE (AFU_ORTHOLOGUE AFUA_1G08990)-RELATED"/>
    <property type="match status" value="1"/>
</dbReference>
<protein>
    <recommendedName>
        <fullName evidence="2">SMP-30/Gluconolactonase/LRE-like region domain-containing protein</fullName>
    </recommendedName>
</protein>
<dbReference type="InterPro" id="IPR052988">
    <property type="entry name" value="Oryzine_lactonohydrolase"/>
</dbReference>
<feature type="compositionally biased region" description="Polar residues" evidence="1">
    <location>
        <begin position="1"/>
        <end position="14"/>
    </location>
</feature>
<dbReference type="EMBL" id="HBIV01031257">
    <property type="protein sequence ID" value="CAE0670648.1"/>
    <property type="molecule type" value="Transcribed_RNA"/>
</dbReference>
<reference evidence="3" key="1">
    <citation type="submission" date="2021-01" db="EMBL/GenBank/DDBJ databases">
        <authorList>
            <person name="Corre E."/>
            <person name="Pelletier E."/>
            <person name="Niang G."/>
            <person name="Scheremetjew M."/>
            <person name="Finn R."/>
            <person name="Kale V."/>
            <person name="Holt S."/>
            <person name="Cochrane G."/>
            <person name="Meng A."/>
            <person name="Brown T."/>
            <person name="Cohen L."/>
        </authorList>
    </citation>
    <scope>NUCLEOTIDE SEQUENCE</scope>
    <source>
        <strain evidence="3">CCCM811</strain>
    </source>
</reference>
<feature type="domain" description="SMP-30/Gluconolactonase/LRE-like region" evidence="2">
    <location>
        <begin position="32"/>
        <end position="172"/>
    </location>
</feature>
<dbReference type="SUPFAM" id="SSF75011">
    <property type="entry name" value="3-carboxy-cis,cis-mucoante lactonizing enzyme"/>
    <property type="match status" value="1"/>
</dbReference>
<accession>A0A7S3Z3R8</accession>
<feature type="region of interest" description="Disordered" evidence="1">
    <location>
        <begin position="1"/>
        <end position="25"/>
    </location>
</feature>
<evidence type="ECO:0000313" key="3">
    <source>
        <dbReference type="EMBL" id="CAE0670648.1"/>
    </source>
</evidence>
<dbReference type="Pfam" id="PF08450">
    <property type="entry name" value="SGL"/>
    <property type="match status" value="1"/>
</dbReference>
<dbReference type="Gene3D" id="2.120.10.30">
    <property type="entry name" value="TolB, C-terminal domain"/>
    <property type="match status" value="1"/>
</dbReference>
<gene>
    <name evidence="3" type="ORF">LGLO00237_LOCUS22287</name>
</gene>
<dbReference type="AlphaFoldDB" id="A0A7S3Z3R8"/>
<organism evidence="3">
    <name type="scientific">Lotharella globosa</name>
    <dbReference type="NCBI Taxonomy" id="91324"/>
    <lineage>
        <taxon>Eukaryota</taxon>
        <taxon>Sar</taxon>
        <taxon>Rhizaria</taxon>
        <taxon>Cercozoa</taxon>
        <taxon>Chlorarachniophyceae</taxon>
        <taxon>Lotharella</taxon>
    </lineage>
</organism>
<name>A0A7S3Z3R8_9EUKA</name>
<dbReference type="InterPro" id="IPR011042">
    <property type="entry name" value="6-blade_b-propeller_TolB-like"/>
</dbReference>